<dbReference type="SMART" id="SM00516">
    <property type="entry name" value="SEC14"/>
    <property type="match status" value="1"/>
</dbReference>
<accession>A0AAE1GVP2</accession>
<dbReference type="PRINTS" id="PR00180">
    <property type="entry name" value="CRETINALDHBP"/>
</dbReference>
<evidence type="ECO:0000313" key="3">
    <source>
        <dbReference type="Proteomes" id="UP001219518"/>
    </source>
</evidence>
<dbReference type="InterPro" id="IPR011074">
    <property type="entry name" value="CRAL/TRIO_N_dom"/>
</dbReference>
<dbReference type="EMBL" id="JAHWGI010000122">
    <property type="protein sequence ID" value="KAK3909839.1"/>
    <property type="molecule type" value="Genomic_DNA"/>
</dbReference>
<reference evidence="2" key="2">
    <citation type="journal article" date="2023" name="BMC Genomics">
        <title>Pest status, molecular evolution, and epigenetic factors derived from the genome assembly of Frankliniella fusca, a thysanopteran phytovirus vector.</title>
        <authorList>
            <person name="Catto M.A."/>
            <person name="Labadie P.E."/>
            <person name="Jacobson A.L."/>
            <person name="Kennedy G.G."/>
            <person name="Srinivasan R."/>
            <person name="Hunt B.G."/>
        </authorList>
    </citation>
    <scope>NUCLEOTIDE SEQUENCE</scope>
    <source>
        <strain evidence="2">PL_HMW_Pooled</strain>
    </source>
</reference>
<reference evidence="2" key="1">
    <citation type="submission" date="2021-07" db="EMBL/GenBank/DDBJ databases">
        <authorList>
            <person name="Catto M.A."/>
            <person name="Jacobson A."/>
            <person name="Kennedy G."/>
            <person name="Labadie P."/>
            <person name="Hunt B.G."/>
            <person name="Srinivasan R."/>
        </authorList>
    </citation>
    <scope>NUCLEOTIDE SEQUENCE</scope>
    <source>
        <strain evidence="2">PL_HMW_Pooled</strain>
        <tissue evidence="2">Head</tissue>
    </source>
</reference>
<name>A0AAE1GVP2_9NEOP</name>
<gene>
    <name evidence="2" type="ORF">KUF71_019848</name>
</gene>
<feature type="domain" description="CRAL-TRIO" evidence="1">
    <location>
        <begin position="105"/>
        <end position="268"/>
    </location>
</feature>
<dbReference type="InterPro" id="IPR036273">
    <property type="entry name" value="CRAL/TRIO_N_dom_sf"/>
</dbReference>
<dbReference type="SMART" id="SM01100">
    <property type="entry name" value="CRAL_TRIO_N"/>
    <property type="match status" value="1"/>
</dbReference>
<dbReference type="Proteomes" id="UP001219518">
    <property type="component" value="Unassembled WGS sequence"/>
</dbReference>
<organism evidence="2 3">
    <name type="scientific">Frankliniella fusca</name>
    <dbReference type="NCBI Taxonomy" id="407009"/>
    <lineage>
        <taxon>Eukaryota</taxon>
        <taxon>Metazoa</taxon>
        <taxon>Ecdysozoa</taxon>
        <taxon>Arthropoda</taxon>
        <taxon>Hexapoda</taxon>
        <taxon>Insecta</taxon>
        <taxon>Pterygota</taxon>
        <taxon>Neoptera</taxon>
        <taxon>Paraneoptera</taxon>
        <taxon>Thysanoptera</taxon>
        <taxon>Terebrantia</taxon>
        <taxon>Thripoidea</taxon>
        <taxon>Thripidae</taxon>
        <taxon>Frankliniella</taxon>
    </lineage>
</organism>
<dbReference type="SUPFAM" id="SSF46938">
    <property type="entry name" value="CRAL/TRIO N-terminal domain"/>
    <property type="match status" value="1"/>
</dbReference>
<comment type="caution">
    <text evidence="2">The sequence shown here is derived from an EMBL/GenBank/DDBJ whole genome shotgun (WGS) entry which is preliminary data.</text>
</comment>
<dbReference type="PANTHER" id="PTHR10174:SF166">
    <property type="entry name" value="LD40136P"/>
    <property type="match status" value="1"/>
</dbReference>
<dbReference type="Gene3D" id="1.20.5.1200">
    <property type="entry name" value="Alpha-tocopherol transfer"/>
    <property type="match status" value="1"/>
</dbReference>
<protein>
    <submittedName>
        <fullName evidence="2">Clavesin-1</fullName>
    </submittedName>
</protein>
<dbReference type="Gene3D" id="3.40.525.10">
    <property type="entry name" value="CRAL-TRIO lipid binding domain"/>
    <property type="match status" value="1"/>
</dbReference>
<dbReference type="CDD" id="cd00170">
    <property type="entry name" value="SEC14"/>
    <property type="match status" value="1"/>
</dbReference>
<dbReference type="AlphaFoldDB" id="A0AAE1GVP2"/>
<evidence type="ECO:0000313" key="2">
    <source>
        <dbReference type="EMBL" id="KAK3909839.1"/>
    </source>
</evidence>
<keyword evidence="3" id="KW-1185">Reference proteome</keyword>
<dbReference type="Pfam" id="PF00650">
    <property type="entry name" value="CRAL_TRIO"/>
    <property type="match status" value="1"/>
</dbReference>
<proteinExistence type="predicted"/>
<sequence length="321" mass="37081">MGVERTELFGAEAEPYECGLSEELRRVARTELREDDGSRAHALQQMRDWIAKHPHIRKCRTDSLFLLRFLRTKKFSVPMAQEMLERYLAIRQLYPHWFKNLDVMDPKISDILDAGYLIPLPERDDFGRRVLFSCAGRFDPYKFSSADMARTHSLVVEAIMDDEQNQVCGYSYVNDEAGLTAGHVSLWSLSDIRKMIRCLQDSTPMRHKATHFLNVPSLANKLFEFFTMLLNDKLRNRIMLHTSVKDLHENINPKILPKEYGGTIPMAEMIANFKKELVAKRAALQALDDMEIELHPKARYVSDMQEELAGLAGSFRKLEVD</sequence>
<dbReference type="SUPFAM" id="SSF52087">
    <property type="entry name" value="CRAL/TRIO domain"/>
    <property type="match status" value="1"/>
</dbReference>
<evidence type="ECO:0000259" key="1">
    <source>
        <dbReference type="PROSITE" id="PS50191"/>
    </source>
</evidence>
<dbReference type="Gene3D" id="1.10.8.20">
    <property type="entry name" value="N-terminal domain of phosphatidylinositol transfer protein sec14p"/>
    <property type="match status" value="1"/>
</dbReference>
<dbReference type="PANTHER" id="PTHR10174">
    <property type="entry name" value="ALPHA-TOCOPHEROL TRANSFER PROTEIN-RELATED"/>
    <property type="match status" value="1"/>
</dbReference>
<dbReference type="PROSITE" id="PS50191">
    <property type="entry name" value="CRAL_TRIO"/>
    <property type="match status" value="1"/>
</dbReference>
<dbReference type="InterPro" id="IPR001251">
    <property type="entry name" value="CRAL-TRIO_dom"/>
</dbReference>
<dbReference type="GO" id="GO:1902936">
    <property type="term" value="F:phosphatidylinositol bisphosphate binding"/>
    <property type="evidence" value="ECO:0007669"/>
    <property type="project" value="TreeGrafter"/>
</dbReference>
<dbReference type="InterPro" id="IPR036865">
    <property type="entry name" value="CRAL-TRIO_dom_sf"/>
</dbReference>
<dbReference type="GO" id="GO:0016020">
    <property type="term" value="C:membrane"/>
    <property type="evidence" value="ECO:0007669"/>
    <property type="project" value="TreeGrafter"/>
</dbReference>